<proteinExistence type="predicted"/>
<dbReference type="EMBL" id="LN483080">
    <property type="protein sequence ID" value="CEA05935.1"/>
    <property type="molecule type" value="Genomic_DNA"/>
</dbReference>
<accession>A0A078MI08</accession>
<reference evidence="1" key="1">
    <citation type="submission" date="2014-07" db="EMBL/GenBank/DDBJ databases">
        <authorList>
            <person name="Urmite Genomes Urmite Genomes"/>
        </authorList>
    </citation>
    <scope>NUCLEOTIDE SEQUENCE</scope>
    <source>
        <strain evidence="1">13S34_air</strain>
    </source>
</reference>
<dbReference type="AlphaFoldDB" id="A0A078MI08"/>
<name>A0A078MI08_9BACL</name>
<evidence type="ECO:0000313" key="1">
    <source>
        <dbReference type="EMBL" id="CEA05935.1"/>
    </source>
</evidence>
<protein>
    <submittedName>
        <fullName evidence="1">Uncharacterized protein</fullName>
    </submittedName>
</protein>
<organism evidence="1">
    <name type="scientific">Metalysinibacillus saudimassiliensis</name>
    <dbReference type="NCBI Taxonomy" id="1461583"/>
    <lineage>
        <taxon>Bacteria</taxon>
        <taxon>Bacillati</taxon>
        <taxon>Bacillota</taxon>
        <taxon>Bacilli</taxon>
        <taxon>Bacillales</taxon>
        <taxon>Caryophanaceae</taxon>
        <taxon>Metalysinibacillus</taxon>
    </lineage>
</organism>
<dbReference type="PATRIC" id="fig|1461583.4.peg.2615"/>
<dbReference type="HOGENOM" id="CLU_1314172_0_0_9"/>
<gene>
    <name evidence="1" type="ORF">BN1050_02722</name>
</gene>
<sequence length="209" mass="24760">MLEQVKGEDSLFLVNDTSLTRFLQLEQQLREATLIITEEEYEYFKKQMALDLWMLLTRDTQDLIEHTENRMIFMVRAFFLDQFKTDPSLPAMQVEGKRDDRLAFLYAIYVVATFSDAIDRFRGDTEDLDKTLNRIAEYQHRDLASLFDASYQMIEAYPREFVLIQREVIEVVAKLFASNQRVIHAQTRQLMKEARAIYQAIYRSEETIS</sequence>